<feature type="compositionally biased region" description="Pro residues" evidence="1">
    <location>
        <begin position="1"/>
        <end position="10"/>
    </location>
</feature>
<evidence type="ECO:0000313" key="2">
    <source>
        <dbReference type="EMBL" id="OGG15900.1"/>
    </source>
</evidence>
<name>A0A1F5ZTV2_9BACT</name>
<dbReference type="Proteomes" id="UP000176253">
    <property type="component" value="Unassembled WGS sequence"/>
</dbReference>
<dbReference type="EMBL" id="MFJM01000066">
    <property type="protein sequence ID" value="OGG15900.1"/>
    <property type="molecule type" value="Genomic_DNA"/>
</dbReference>
<evidence type="ECO:0000256" key="1">
    <source>
        <dbReference type="SAM" id="MobiDB-lite"/>
    </source>
</evidence>
<sequence>MTSEGTPPPTGLQKRETNAQSSIFQGFITSGTRYYPRQIKPVTGFPLQPGSASGYAKFTGQSYL</sequence>
<reference evidence="2 3" key="1">
    <citation type="journal article" date="2016" name="Nat. Commun.">
        <title>Thousands of microbial genomes shed light on interconnected biogeochemical processes in an aquifer system.</title>
        <authorList>
            <person name="Anantharaman K."/>
            <person name="Brown C.T."/>
            <person name="Hug L.A."/>
            <person name="Sharon I."/>
            <person name="Castelle C.J."/>
            <person name="Probst A.J."/>
            <person name="Thomas B.C."/>
            <person name="Singh A."/>
            <person name="Wilkins M.J."/>
            <person name="Karaoz U."/>
            <person name="Brodie E.L."/>
            <person name="Williams K.H."/>
            <person name="Hubbard S.S."/>
            <person name="Banfield J.F."/>
        </authorList>
    </citation>
    <scope>NUCLEOTIDE SEQUENCE [LARGE SCALE GENOMIC DNA]</scope>
</reference>
<protein>
    <submittedName>
        <fullName evidence="2">Uncharacterized protein</fullName>
    </submittedName>
</protein>
<evidence type="ECO:0000313" key="3">
    <source>
        <dbReference type="Proteomes" id="UP000176253"/>
    </source>
</evidence>
<comment type="caution">
    <text evidence="2">The sequence shown here is derived from an EMBL/GenBank/DDBJ whole genome shotgun (WGS) entry which is preliminary data.</text>
</comment>
<feature type="region of interest" description="Disordered" evidence="1">
    <location>
        <begin position="1"/>
        <end position="21"/>
    </location>
</feature>
<gene>
    <name evidence="2" type="ORF">A3D78_06995</name>
</gene>
<dbReference type="STRING" id="1798383.A3D78_06995"/>
<dbReference type="AlphaFoldDB" id="A0A1F5ZTV2"/>
<proteinExistence type="predicted"/>
<accession>A0A1F5ZTV2</accession>
<organism evidence="2 3">
    <name type="scientific">Candidatus Gottesmanbacteria bacterium RIFCSPHIGHO2_02_FULL_39_14</name>
    <dbReference type="NCBI Taxonomy" id="1798383"/>
    <lineage>
        <taxon>Bacteria</taxon>
        <taxon>Candidatus Gottesmaniibacteriota</taxon>
    </lineage>
</organism>